<feature type="domain" description="SDH C-terminal" evidence="10">
    <location>
        <begin position="257"/>
        <end position="285"/>
    </location>
</feature>
<dbReference type="PANTHER" id="PTHR21089">
    <property type="entry name" value="SHIKIMATE DEHYDROGENASE"/>
    <property type="match status" value="1"/>
</dbReference>
<dbReference type="Proteomes" id="UP000245533">
    <property type="component" value="Unassembled WGS sequence"/>
</dbReference>
<dbReference type="GO" id="GO:0009073">
    <property type="term" value="P:aromatic amino acid family biosynthetic process"/>
    <property type="evidence" value="ECO:0007669"/>
    <property type="project" value="UniProtKB-KW"/>
</dbReference>
<comment type="function">
    <text evidence="8">Involved in the biosynthesis of the chorismate, which leads to the biosynthesis of aromatic amino acids. Catalyzes the reversible NADPH linked reduction of 3-dehydroshikimate (DHSA) to yield shikimate (SA).</text>
</comment>
<accession>A0A316TW22</accession>
<dbReference type="SUPFAM" id="SSF53223">
    <property type="entry name" value="Aminoacid dehydrogenase-like, N-terminal domain"/>
    <property type="match status" value="1"/>
</dbReference>
<protein>
    <recommendedName>
        <fullName evidence="2 8">Shikimate dehydrogenase (NADP(+))</fullName>
        <shortName evidence="8">SDH</shortName>
        <ecNumber evidence="2 8">1.1.1.25</ecNumber>
    </recommendedName>
</protein>
<dbReference type="InterPro" id="IPR041121">
    <property type="entry name" value="SDH_C"/>
</dbReference>
<feature type="binding site" evidence="8">
    <location>
        <position position="101"/>
    </location>
    <ligand>
        <name>shikimate</name>
        <dbReference type="ChEBI" id="CHEBI:36208"/>
    </ligand>
</feature>
<dbReference type="SUPFAM" id="SSF51735">
    <property type="entry name" value="NAD(P)-binding Rossmann-fold domains"/>
    <property type="match status" value="1"/>
</dbReference>
<feature type="binding site" evidence="8">
    <location>
        <position position="76"/>
    </location>
    <ligand>
        <name>shikimate</name>
        <dbReference type="ChEBI" id="CHEBI:36208"/>
    </ligand>
</feature>
<dbReference type="EC" id="1.1.1.25" evidence="2 8"/>
<evidence type="ECO:0000259" key="10">
    <source>
        <dbReference type="Pfam" id="PF18317"/>
    </source>
</evidence>
<comment type="caution">
    <text evidence="11">The sequence shown here is derived from an EMBL/GenBank/DDBJ whole genome shotgun (WGS) entry which is preliminary data.</text>
</comment>
<feature type="binding site" evidence="8">
    <location>
        <position position="257"/>
    </location>
    <ligand>
        <name>NADP(+)</name>
        <dbReference type="ChEBI" id="CHEBI:58349"/>
    </ligand>
</feature>
<dbReference type="InterPro" id="IPR022893">
    <property type="entry name" value="Shikimate_DH_fam"/>
</dbReference>
<feature type="binding site" evidence="8">
    <location>
        <position position="264"/>
    </location>
    <ligand>
        <name>shikimate</name>
        <dbReference type="ChEBI" id="CHEBI:36208"/>
    </ligand>
</feature>
<dbReference type="InterPro" id="IPR011342">
    <property type="entry name" value="Shikimate_DH"/>
</dbReference>
<dbReference type="Pfam" id="PF18317">
    <property type="entry name" value="SDH_C"/>
    <property type="match status" value="1"/>
</dbReference>
<keyword evidence="5 8" id="KW-0560">Oxidoreductase</keyword>
<evidence type="ECO:0000256" key="7">
    <source>
        <dbReference type="ARBA" id="ARBA00049442"/>
    </source>
</evidence>
<keyword evidence="6 8" id="KW-0057">Aromatic amino acid biosynthesis</keyword>
<evidence type="ECO:0000256" key="4">
    <source>
        <dbReference type="ARBA" id="ARBA00022857"/>
    </source>
</evidence>
<dbReference type="PANTHER" id="PTHR21089:SF1">
    <property type="entry name" value="BIFUNCTIONAL 3-DEHYDROQUINATE DEHYDRATASE_SHIKIMATE DEHYDROGENASE, CHLOROPLASTIC"/>
    <property type="match status" value="1"/>
</dbReference>
<keyword evidence="3 8" id="KW-0028">Amino-acid biosynthesis</keyword>
<dbReference type="HAMAP" id="MF_00222">
    <property type="entry name" value="Shikimate_DH_AroE"/>
    <property type="match status" value="1"/>
</dbReference>
<feature type="binding site" evidence="8">
    <location>
        <position position="116"/>
    </location>
    <ligand>
        <name>shikimate</name>
        <dbReference type="ChEBI" id="CHEBI:36208"/>
    </ligand>
</feature>
<dbReference type="GO" id="GO:0019632">
    <property type="term" value="P:shikimate metabolic process"/>
    <property type="evidence" value="ECO:0007669"/>
    <property type="project" value="InterPro"/>
</dbReference>
<evidence type="ECO:0000256" key="2">
    <source>
        <dbReference type="ARBA" id="ARBA00012962"/>
    </source>
</evidence>
<feature type="binding site" evidence="8">
    <location>
        <position position="236"/>
    </location>
    <ligand>
        <name>shikimate</name>
        <dbReference type="ChEBI" id="CHEBI:36208"/>
    </ligand>
</feature>
<dbReference type="CDD" id="cd01065">
    <property type="entry name" value="NAD_bind_Shikimate_DH"/>
    <property type="match status" value="1"/>
</dbReference>
<dbReference type="GO" id="GO:0008652">
    <property type="term" value="P:amino acid biosynthetic process"/>
    <property type="evidence" value="ECO:0007669"/>
    <property type="project" value="UniProtKB-KW"/>
</dbReference>
<comment type="subunit">
    <text evidence="8">Homodimer.</text>
</comment>
<evidence type="ECO:0000256" key="6">
    <source>
        <dbReference type="ARBA" id="ARBA00023141"/>
    </source>
</evidence>
<dbReference type="Pfam" id="PF08501">
    <property type="entry name" value="Shikimate_dh_N"/>
    <property type="match status" value="1"/>
</dbReference>
<evidence type="ECO:0000256" key="1">
    <source>
        <dbReference type="ARBA" id="ARBA00004871"/>
    </source>
</evidence>
<comment type="catalytic activity">
    <reaction evidence="7 8">
        <text>shikimate + NADP(+) = 3-dehydroshikimate + NADPH + H(+)</text>
        <dbReference type="Rhea" id="RHEA:17737"/>
        <dbReference type="ChEBI" id="CHEBI:15378"/>
        <dbReference type="ChEBI" id="CHEBI:16630"/>
        <dbReference type="ChEBI" id="CHEBI:36208"/>
        <dbReference type="ChEBI" id="CHEBI:57783"/>
        <dbReference type="ChEBI" id="CHEBI:58349"/>
        <dbReference type="EC" id="1.1.1.25"/>
    </reaction>
</comment>
<dbReference type="GO" id="GO:0004764">
    <property type="term" value="F:shikimate 3-dehydrogenase (NADP+) activity"/>
    <property type="evidence" value="ECO:0007669"/>
    <property type="project" value="UniProtKB-UniRule"/>
</dbReference>
<evidence type="ECO:0000256" key="5">
    <source>
        <dbReference type="ARBA" id="ARBA00023002"/>
    </source>
</evidence>
<dbReference type="OrthoDB" id="9792692at2"/>
<evidence type="ECO:0000313" key="11">
    <source>
        <dbReference type="EMBL" id="PWN07569.1"/>
    </source>
</evidence>
<keyword evidence="12" id="KW-1185">Reference proteome</keyword>
<sequence length="293" mass="32528">MVYTFSELRQSDLKHIPHYLVVGNPVSHSLSPLMHQFGLDYHGIEAKYHALELKQQDITGFIAWMNREQFLGCNITIPFKELFSGFLDETDQTAEETGAVNTIVKSGSMLRGFNTDVDGFLKPLYAHEDNLHGSRAVVFGTGGASKAVFTALRRIGVYEVVFVSRNPGLSSRINPDLDGEIKLLYCGYDQAEAYAEDAALIINTTPLGMTPNTESSPVDRMNSEILSGKICYDLVYNPLETRFLSLAKSQGAVVINGLEMFISQGDEAFHLWTGKNLPYNLIYDLLTNQLGNT</sequence>
<dbReference type="GO" id="GO:0009423">
    <property type="term" value="P:chorismate biosynthetic process"/>
    <property type="evidence" value="ECO:0007669"/>
    <property type="project" value="UniProtKB-UniRule"/>
</dbReference>
<feature type="binding site" evidence="8">
    <location>
        <position position="234"/>
    </location>
    <ligand>
        <name>NADP(+)</name>
        <dbReference type="ChEBI" id="CHEBI:58349"/>
    </ligand>
</feature>
<dbReference type="EMBL" id="QGGB01000003">
    <property type="protein sequence ID" value="PWN07569.1"/>
    <property type="molecule type" value="Genomic_DNA"/>
</dbReference>
<gene>
    <name evidence="8 11" type="primary">aroE</name>
    <name evidence="11" type="ORF">DDZ15_04750</name>
</gene>
<feature type="active site" description="Proton acceptor" evidence="8">
    <location>
        <position position="80"/>
    </location>
</feature>
<keyword evidence="4 8" id="KW-0521">NADP</keyword>
<dbReference type="AlphaFoldDB" id="A0A316TW22"/>
<comment type="pathway">
    <text evidence="1 8">Metabolic intermediate biosynthesis; chorismate biosynthesis; chorismate from D-erythrose 4-phosphate and phosphoenolpyruvate: step 4/7.</text>
</comment>
<dbReference type="GO" id="GO:0050661">
    <property type="term" value="F:NADP binding"/>
    <property type="evidence" value="ECO:0007669"/>
    <property type="project" value="InterPro"/>
</dbReference>
<comment type="caution">
    <text evidence="8">Lacks conserved residue(s) required for the propagation of feature annotation.</text>
</comment>
<evidence type="ECO:0000256" key="3">
    <source>
        <dbReference type="ARBA" id="ARBA00022605"/>
    </source>
</evidence>
<dbReference type="UniPathway" id="UPA00053">
    <property type="reaction ID" value="UER00087"/>
</dbReference>
<organism evidence="11 12">
    <name type="scientific">Rhodohalobacter mucosus</name>
    <dbReference type="NCBI Taxonomy" id="2079485"/>
    <lineage>
        <taxon>Bacteria</taxon>
        <taxon>Pseudomonadati</taxon>
        <taxon>Balneolota</taxon>
        <taxon>Balneolia</taxon>
        <taxon>Balneolales</taxon>
        <taxon>Balneolaceae</taxon>
        <taxon>Rhodohalobacter</taxon>
    </lineage>
</organism>
<evidence type="ECO:0000259" key="9">
    <source>
        <dbReference type="Pfam" id="PF08501"/>
    </source>
</evidence>
<dbReference type="Gene3D" id="3.40.50.720">
    <property type="entry name" value="NAD(P)-binding Rossmann-like Domain"/>
    <property type="match status" value="1"/>
</dbReference>
<dbReference type="NCBIfam" id="TIGR00507">
    <property type="entry name" value="aroE"/>
    <property type="match status" value="1"/>
</dbReference>
<dbReference type="InterPro" id="IPR036291">
    <property type="entry name" value="NAD(P)-bd_dom_sf"/>
</dbReference>
<evidence type="ECO:0000256" key="8">
    <source>
        <dbReference type="HAMAP-Rule" id="MF_00222"/>
    </source>
</evidence>
<name>A0A316TW22_9BACT</name>
<dbReference type="Gene3D" id="3.40.50.10860">
    <property type="entry name" value="Leucine Dehydrogenase, chain A, domain 1"/>
    <property type="match status" value="1"/>
</dbReference>
<feature type="domain" description="Shikimate dehydrogenase substrate binding N-terminal" evidence="9">
    <location>
        <begin position="21"/>
        <end position="103"/>
    </location>
</feature>
<reference evidence="11 12" key="1">
    <citation type="submission" date="2018-05" db="EMBL/GenBank/DDBJ databases">
        <title>Rhodohalobacter halophilus gen. nov., sp. nov., a moderately halophilic member of the family Balneolaceae.</title>
        <authorList>
            <person name="Liu Z.-W."/>
        </authorList>
    </citation>
    <scope>NUCLEOTIDE SEQUENCE [LARGE SCALE GENOMIC DNA]</scope>
    <source>
        <strain evidence="11 12">8A47</strain>
    </source>
</reference>
<dbReference type="InterPro" id="IPR046346">
    <property type="entry name" value="Aminoacid_DH-like_N_sf"/>
</dbReference>
<feature type="binding site" evidence="8">
    <location>
        <begin position="29"/>
        <end position="31"/>
    </location>
    <ligand>
        <name>shikimate</name>
        <dbReference type="ChEBI" id="CHEBI:36208"/>
    </ligand>
</feature>
<proteinExistence type="inferred from homology"/>
<comment type="similarity">
    <text evidence="8">Belongs to the shikimate dehydrogenase family.</text>
</comment>
<dbReference type="InterPro" id="IPR013708">
    <property type="entry name" value="Shikimate_DH-bd_N"/>
</dbReference>
<evidence type="ECO:0000313" key="12">
    <source>
        <dbReference type="Proteomes" id="UP000245533"/>
    </source>
</evidence>
<dbReference type="RefSeq" id="WP_109645409.1">
    <property type="nucleotide sequence ID" value="NZ_QGGB01000003.1"/>
</dbReference>